<sequence length="280" mass="31727">YWMYRFRDPLRDRPGPPRFEPGNIGEMGYAKERTPLQASFTSSFSITCQVSMLGFLVVTALFSKRLPPHQREFWEHFFLFQEAFFAITIVLAVLLNVSSAVTMISLFELVTKFPLGYFAAVLSGQALCGIFSSLVQILTLSINSRNPTTSAFIFFGVGSLIILLTTVFYLITKRKSKYFIYRIGQYEGTSRDGTQEKWTVNLFKMKTALQRTKWYLGSIVFVKGSSAMIHPGLAALVVSEDKDSGLGNAWNEIYFVPVITFLCFHSSDFIGREVARKVEK</sequence>
<feature type="transmembrane region" description="Helical" evidence="7">
    <location>
        <begin position="151"/>
        <end position="172"/>
    </location>
</feature>
<keyword evidence="4 7" id="KW-0812">Transmembrane</keyword>
<comment type="similarity">
    <text evidence="2">Belongs to the SLC29A/ENT transporter (TC 2.A.57) family.</text>
</comment>
<dbReference type="PANTHER" id="PTHR10332">
    <property type="entry name" value="EQUILIBRATIVE NUCLEOSIDE TRANSPORTER"/>
    <property type="match status" value="1"/>
</dbReference>
<evidence type="ECO:0000256" key="1">
    <source>
        <dbReference type="ARBA" id="ARBA00004141"/>
    </source>
</evidence>
<keyword evidence="9" id="KW-1185">Reference proteome</keyword>
<gene>
    <name evidence="8" type="ORF">NQ314_008173</name>
</gene>
<reference evidence="8" key="1">
    <citation type="journal article" date="2023" name="Insect Mol. Biol.">
        <title>Genome sequencing provides insights into the evolution of gene families encoding plant cell wall-degrading enzymes in longhorned beetles.</title>
        <authorList>
            <person name="Shin N.R."/>
            <person name="Okamura Y."/>
            <person name="Kirsch R."/>
            <person name="Pauchet Y."/>
        </authorList>
    </citation>
    <scope>NUCLEOTIDE SEQUENCE</scope>
    <source>
        <strain evidence="8">RBIC_L_NR</strain>
    </source>
</reference>
<feature type="non-terminal residue" evidence="8">
    <location>
        <position position="1"/>
    </location>
</feature>
<feature type="transmembrane region" description="Helical" evidence="7">
    <location>
        <begin position="40"/>
        <end position="63"/>
    </location>
</feature>
<dbReference type="GO" id="GO:0005337">
    <property type="term" value="F:nucleoside transmembrane transporter activity"/>
    <property type="evidence" value="ECO:0007669"/>
    <property type="project" value="InterPro"/>
</dbReference>
<name>A0AAV8YF63_9CUCU</name>
<evidence type="ECO:0000256" key="6">
    <source>
        <dbReference type="ARBA" id="ARBA00023136"/>
    </source>
</evidence>
<dbReference type="Pfam" id="PF01733">
    <property type="entry name" value="Nucleoside_tran"/>
    <property type="match status" value="1"/>
</dbReference>
<organism evidence="8 9">
    <name type="scientific">Rhamnusium bicolor</name>
    <dbReference type="NCBI Taxonomy" id="1586634"/>
    <lineage>
        <taxon>Eukaryota</taxon>
        <taxon>Metazoa</taxon>
        <taxon>Ecdysozoa</taxon>
        <taxon>Arthropoda</taxon>
        <taxon>Hexapoda</taxon>
        <taxon>Insecta</taxon>
        <taxon>Pterygota</taxon>
        <taxon>Neoptera</taxon>
        <taxon>Endopterygota</taxon>
        <taxon>Coleoptera</taxon>
        <taxon>Polyphaga</taxon>
        <taxon>Cucujiformia</taxon>
        <taxon>Chrysomeloidea</taxon>
        <taxon>Cerambycidae</taxon>
        <taxon>Lepturinae</taxon>
        <taxon>Rhagiini</taxon>
        <taxon>Rhamnusium</taxon>
    </lineage>
</organism>
<dbReference type="Proteomes" id="UP001162156">
    <property type="component" value="Unassembled WGS sequence"/>
</dbReference>
<keyword evidence="3" id="KW-0813">Transport</keyword>
<dbReference type="PRINTS" id="PR01130">
    <property type="entry name" value="DERENTRNSPRT"/>
</dbReference>
<proteinExistence type="inferred from homology"/>
<dbReference type="PANTHER" id="PTHR10332:SF88">
    <property type="entry name" value="EQUILIBRATIVE NUCLEOSIDE TRANSPORTER 1, ISOFORM A"/>
    <property type="match status" value="1"/>
</dbReference>
<accession>A0AAV8YF63</accession>
<feature type="transmembrane region" description="Helical" evidence="7">
    <location>
        <begin position="83"/>
        <end position="110"/>
    </location>
</feature>
<comment type="caution">
    <text evidence="8">The sequence shown here is derived from an EMBL/GenBank/DDBJ whole genome shotgun (WGS) entry which is preliminary data.</text>
</comment>
<evidence type="ECO:0000256" key="2">
    <source>
        <dbReference type="ARBA" id="ARBA00007965"/>
    </source>
</evidence>
<evidence type="ECO:0000313" key="9">
    <source>
        <dbReference type="Proteomes" id="UP001162156"/>
    </source>
</evidence>
<evidence type="ECO:0000256" key="3">
    <source>
        <dbReference type="ARBA" id="ARBA00022448"/>
    </source>
</evidence>
<feature type="non-terminal residue" evidence="8">
    <location>
        <position position="280"/>
    </location>
</feature>
<keyword evidence="6 7" id="KW-0472">Membrane</keyword>
<dbReference type="AlphaFoldDB" id="A0AAV8YF63"/>
<dbReference type="GO" id="GO:0005886">
    <property type="term" value="C:plasma membrane"/>
    <property type="evidence" value="ECO:0007669"/>
    <property type="project" value="TreeGrafter"/>
</dbReference>
<evidence type="ECO:0000313" key="8">
    <source>
        <dbReference type="EMBL" id="KAJ8949602.1"/>
    </source>
</evidence>
<feature type="transmembrane region" description="Helical" evidence="7">
    <location>
        <begin position="253"/>
        <end position="271"/>
    </location>
</feature>
<protein>
    <submittedName>
        <fullName evidence="8">Uncharacterized protein</fullName>
    </submittedName>
</protein>
<feature type="transmembrane region" description="Helical" evidence="7">
    <location>
        <begin position="117"/>
        <end position="139"/>
    </location>
</feature>
<evidence type="ECO:0000256" key="7">
    <source>
        <dbReference type="SAM" id="Phobius"/>
    </source>
</evidence>
<dbReference type="EMBL" id="JANEYF010002222">
    <property type="protein sequence ID" value="KAJ8949602.1"/>
    <property type="molecule type" value="Genomic_DNA"/>
</dbReference>
<evidence type="ECO:0000256" key="4">
    <source>
        <dbReference type="ARBA" id="ARBA00022692"/>
    </source>
</evidence>
<evidence type="ECO:0000256" key="5">
    <source>
        <dbReference type="ARBA" id="ARBA00022989"/>
    </source>
</evidence>
<keyword evidence="5 7" id="KW-1133">Transmembrane helix</keyword>
<comment type="subcellular location">
    <subcellularLocation>
        <location evidence="1">Membrane</location>
        <topology evidence="1">Multi-pass membrane protein</topology>
    </subcellularLocation>
</comment>
<feature type="transmembrane region" description="Helical" evidence="7">
    <location>
        <begin position="214"/>
        <end position="233"/>
    </location>
</feature>
<dbReference type="InterPro" id="IPR002259">
    <property type="entry name" value="Eqnu_transpt"/>
</dbReference>